<dbReference type="InterPro" id="IPR050582">
    <property type="entry name" value="HAD-like_SerB"/>
</dbReference>
<dbReference type="InterPro" id="IPR036412">
    <property type="entry name" value="HAD-like_sf"/>
</dbReference>
<organism evidence="4 5">
    <name type="scientific">Marinitoga hydrogenitolerans (strain DSM 16785 / JCM 12826 / AT1271)</name>
    <dbReference type="NCBI Taxonomy" id="1122195"/>
    <lineage>
        <taxon>Bacteria</taxon>
        <taxon>Thermotogati</taxon>
        <taxon>Thermotogota</taxon>
        <taxon>Thermotogae</taxon>
        <taxon>Petrotogales</taxon>
        <taxon>Petrotogaceae</taxon>
        <taxon>Marinitoga</taxon>
    </lineage>
</organism>
<evidence type="ECO:0000256" key="2">
    <source>
        <dbReference type="ARBA" id="ARBA00022801"/>
    </source>
</evidence>
<dbReference type="OrthoDB" id="9794212at2"/>
<keyword evidence="1" id="KW-0479">Metal-binding</keyword>
<protein>
    <submittedName>
        <fullName evidence="4">HAD-superfamily subfamily IB hydrolase, TIGR01490</fullName>
    </submittedName>
</protein>
<dbReference type="GO" id="GO:0016787">
    <property type="term" value="F:hydrolase activity"/>
    <property type="evidence" value="ECO:0007669"/>
    <property type="project" value="UniProtKB-KW"/>
</dbReference>
<sequence>MKEYVAFFDLDKTLLDKYSPQLYYKYEIKHGKFTWWKYYRMGLFTLFYKLGIEIKDMEKMMRETAAQYSGQRAEEAFGFAKQWFEEDGKYHIRESMKKEIEYHRNNNAYLVIISASPDSIVMPVAEYLKFDDVICTRTIIKNGIITGEMGTYMYEENKVTEAKKLCEKNNFDLKDAYFYSDSISDLPLLKIVGNPVCVSPDFRLKRIAKKRKWRIMEK</sequence>
<dbReference type="NCBIfam" id="TIGR01490">
    <property type="entry name" value="HAD-SF-IB-hyp1"/>
    <property type="match status" value="1"/>
</dbReference>
<dbReference type="GO" id="GO:0046872">
    <property type="term" value="F:metal ion binding"/>
    <property type="evidence" value="ECO:0007669"/>
    <property type="project" value="UniProtKB-KW"/>
</dbReference>
<proteinExistence type="predicted"/>
<dbReference type="InterPro" id="IPR023214">
    <property type="entry name" value="HAD_sf"/>
</dbReference>
<reference evidence="4" key="1">
    <citation type="submission" date="2016-11" db="EMBL/GenBank/DDBJ databases">
        <authorList>
            <person name="Varghese N."/>
            <person name="Submissions S."/>
        </authorList>
    </citation>
    <scope>NUCLEOTIDE SEQUENCE [LARGE SCALE GENOMIC DNA]</scope>
    <source>
        <strain evidence="4">DSM 16785</strain>
    </source>
</reference>
<keyword evidence="2 4" id="KW-0378">Hydrolase</keyword>
<keyword evidence="3" id="KW-0460">Magnesium</keyword>
<comment type="caution">
    <text evidence="4">The sequence shown here is derived from an EMBL/GenBank/DDBJ whole genome shotgun (WGS) entry which is preliminary data.</text>
</comment>
<dbReference type="InterPro" id="IPR006385">
    <property type="entry name" value="HAD_hydro_SerB1"/>
</dbReference>
<dbReference type="EMBL" id="FQUI01000043">
    <property type="protein sequence ID" value="SHF18414.1"/>
    <property type="molecule type" value="Genomic_DNA"/>
</dbReference>
<name>A0A1M4ZK74_MARH1</name>
<dbReference type="CDD" id="cd02612">
    <property type="entry name" value="HAD_PGPPase"/>
    <property type="match status" value="1"/>
</dbReference>
<dbReference type="PANTHER" id="PTHR43344">
    <property type="entry name" value="PHOSPHOSERINE PHOSPHATASE"/>
    <property type="match status" value="1"/>
</dbReference>
<dbReference type="Gene3D" id="1.20.1440.100">
    <property type="entry name" value="SG protein - dephosphorylation function"/>
    <property type="match status" value="1"/>
</dbReference>
<evidence type="ECO:0000256" key="3">
    <source>
        <dbReference type="ARBA" id="ARBA00022842"/>
    </source>
</evidence>
<evidence type="ECO:0000313" key="4">
    <source>
        <dbReference type="EMBL" id="SHF18414.1"/>
    </source>
</evidence>
<dbReference type="RefSeq" id="WP_072865852.1">
    <property type="nucleotide sequence ID" value="NZ_FQUI01000043.1"/>
</dbReference>
<dbReference type="STRING" id="1122195.SAMN02745164_01956"/>
<dbReference type="Pfam" id="PF12710">
    <property type="entry name" value="HAD"/>
    <property type="match status" value="1"/>
</dbReference>
<dbReference type="NCBIfam" id="TIGR01488">
    <property type="entry name" value="HAD-SF-IB"/>
    <property type="match status" value="1"/>
</dbReference>
<dbReference type="Gene3D" id="3.40.50.1000">
    <property type="entry name" value="HAD superfamily/HAD-like"/>
    <property type="match status" value="1"/>
</dbReference>
<gene>
    <name evidence="4" type="ORF">SAMN02745164_01956</name>
</gene>
<dbReference type="AlphaFoldDB" id="A0A1M4ZK74"/>
<evidence type="ECO:0000313" key="5">
    <source>
        <dbReference type="Proteomes" id="UP000184334"/>
    </source>
</evidence>
<dbReference type="Proteomes" id="UP000184334">
    <property type="component" value="Unassembled WGS sequence"/>
</dbReference>
<dbReference type="SUPFAM" id="SSF56784">
    <property type="entry name" value="HAD-like"/>
    <property type="match status" value="1"/>
</dbReference>
<accession>A0A1M4ZK74</accession>
<evidence type="ECO:0000256" key="1">
    <source>
        <dbReference type="ARBA" id="ARBA00022723"/>
    </source>
</evidence>
<dbReference type="PANTHER" id="PTHR43344:SF13">
    <property type="entry name" value="PHOSPHATASE RV3661-RELATED"/>
    <property type="match status" value="1"/>
</dbReference>
<keyword evidence="5" id="KW-1185">Reference proteome</keyword>